<evidence type="ECO:0000313" key="3">
    <source>
        <dbReference type="EMBL" id="MBP2476202.1"/>
    </source>
</evidence>
<reference evidence="3 4" key="1">
    <citation type="submission" date="2021-03" db="EMBL/GenBank/DDBJ databases">
        <title>Sequencing the genomes of 1000 actinobacteria strains.</title>
        <authorList>
            <person name="Klenk H.-P."/>
        </authorList>
    </citation>
    <scope>NUCLEOTIDE SEQUENCE [LARGE SCALE GENOMIC DNA]</scope>
    <source>
        <strain evidence="3 4">DSM 44580</strain>
    </source>
</reference>
<feature type="transmembrane region" description="Helical" evidence="2">
    <location>
        <begin position="224"/>
        <end position="243"/>
    </location>
</feature>
<feature type="transmembrane region" description="Helical" evidence="2">
    <location>
        <begin position="263"/>
        <end position="283"/>
    </location>
</feature>
<dbReference type="EMBL" id="JAGIOO010000001">
    <property type="protein sequence ID" value="MBP2476202.1"/>
    <property type="molecule type" value="Genomic_DNA"/>
</dbReference>
<keyword evidence="4" id="KW-1185">Reference proteome</keyword>
<evidence type="ECO:0000256" key="2">
    <source>
        <dbReference type="SAM" id="Phobius"/>
    </source>
</evidence>
<feature type="transmembrane region" description="Helical" evidence="2">
    <location>
        <begin position="97"/>
        <end position="118"/>
    </location>
</feature>
<accession>A0ABS5AIJ2</accession>
<evidence type="ECO:0000256" key="1">
    <source>
        <dbReference type="SAM" id="MobiDB-lite"/>
    </source>
</evidence>
<keyword evidence="2" id="KW-0472">Membrane</keyword>
<gene>
    <name evidence="3" type="ORF">JOF53_005074</name>
</gene>
<feature type="compositionally biased region" description="Pro residues" evidence="1">
    <location>
        <begin position="21"/>
        <end position="39"/>
    </location>
</feature>
<feature type="transmembrane region" description="Helical" evidence="2">
    <location>
        <begin position="138"/>
        <end position="159"/>
    </location>
</feature>
<proteinExistence type="predicted"/>
<feature type="transmembrane region" description="Helical" evidence="2">
    <location>
        <begin position="316"/>
        <end position="338"/>
    </location>
</feature>
<name>A0ABS5AIJ2_9PSEU</name>
<evidence type="ECO:0000313" key="4">
    <source>
        <dbReference type="Proteomes" id="UP001519363"/>
    </source>
</evidence>
<keyword evidence="2" id="KW-0812">Transmembrane</keyword>
<feature type="compositionally biased region" description="Pro residues" evidence="1">
    <location>
        <begin position="59"/>
        <end position="74"/>
    </location>
</feature>
<feature type="compositionally biased region" description="Low complexity" evidence="1">
    <location>
        <begin position="1"/>
        <end position="20"/>
    </location>
</feature>
<dbReference type="RefSeq" id="WP_143342619.1">
    <property type="nucleotide sequence ID" value="NZ_JAGIOO010000001.1"/>
</dbReference>
<sequence>MDWSPQPGNQPPGWGQNPGRQPHPGPGWDQAPPPQPPHFPGQAPQAQPPAGPFPGQQPMGPPPGQPPTGPPQGQYPPGGWQQQPPPGYQQPRPRLPIAPPPTAPTLLALLGLVGVAWVQSLVMESSDLWRGKVLTNNLLANALSLVLVALITIAVARLGSAQRPSAVLLFIAGAVAAIWPWLPLDPVERFTFLALVPGSLGGVLLITAGALAMSRARPAAATTGPTATLALAVVGLSLLALEVPLRLLYLGVFDGDVAVSNPVTLTTALSAVASTGLVLAGLLRAGGPTVSARILLIVGGALGALLHLIPQLNPNSLSIIQAVVPITGGLLVVLAGLLPTTRGSAPAAPAPQWQPQAHQ</sequence>
<dbReference type="Proteomes" id="UP001519363">
    <property type="component" value="Unassembled WGS sequence"/>
</dbReference>
<feature type="transmembrane region" description="Helical" evidence="2">
    <location>
        <begin position="190"/>
        <end position="212"/>
    </location>
</feature>
<keyword evidence="2" id="KW-1133">Transmembrane helix</keyword>
<protein>
    <submittedName>
        <fullName evidence="3">Uncharacterized protein</fullName>
    </submittedName>
</protein>
<feature type="region of interest" description="Disordered" evidence="1">
    <location>
        <begin position="1"/>
        <end position="99"/>
    </location>
</feature>
<organism evidence="3 4">
    <name type="scientific">Crossiella equi</name>
    <dbReference type="NCBI Taxonomy" id="130796"/>
    <lineage>
        <taxon>Bacteria</taxon>
        <taxon>Bacillati</taxon>
        <taxon>Actinomycetota</taxon>
        <taxon>Actinomycetes</taxon>
        <taxon>Pseudonocardiales</taxon>
        <taxon>Pseudonocardiaceae</taxon>
        <taxon>Crossiella</taxon>
    </lineage>
</organism>
<feature type="transmembrane region" description="Helical" evidence="2">
    <location>
        <begin position="290"/>
        <end position="310"/>
    </location>
</feature>
<feature type="compositionally biased region" description="Pro residues" evidence="1">
    <location>
        <begin position="83"/>
        <end position="99"/>
    </location>
</feature>
<comment type="caution">
    <text evidence="3">The sequence shown here is derived from an EMBL/GenBank/DDBJ whole genome shotgun (WGS) entry which is preliminary data.</text>
</comment>
<feature type="transmembrane region" description="Helical" evidence="2">
    <location>
        <begin position="166"/>
        <end position="184"/>
    </location>
</feature>